<feature type="domain" description="HTH luxR-type" evidence="5">
    <location>
        <begin position="146"/>
        <end position="218"/>
    </location>
</feature>
<protein>
    <submittedName>
        <fullName evidence="7">DNA-binding response regulator, NarL/FixJ family, contains REC and HTH domains</fullName>
    </submittedName>
</protein>
<dbReference type="InterPro" id="IPR011006">
    <property type="entry name" value="CheY-like_superfamily"/>
</dbReference>
<evidence type="ECO:0000259" key="6">
    <source>
        <dbReference type="PROSITE" id="PS50110"/>
    </source>
</evidence>
<dbReference type="SMART" id="SM00448">
    <property type="entry name" value="REC"/>
    <property type="match status" value="1"/>
</dbReference>
<dbReference type="InterPro" id="IPR039420">
    <property type="entry name" value="WalR-like"/>
</dbReference>
<evidence type="ECO:0000259" key="5">
    <source>
        <dbReference type="PROSITE" id="PS50043"/>
    </source>
</evidence>
<keyword evidence="8" id="KW-1185">Reference proteome</keyword>
<dbReference type="SUPFAM" id="SSF46894">
    <property type="entry name" value="C-terminal effector domain of the bipartite response regulators"/>
    <property type="match status" value="1"/>
</dbReference>
<reference evidence="7 8" key="1">
    <citation type="submission" date="2016-10" db="EMBL/GenBank/DDBJ databases">
        <authorList>
            <person name="de Groot N.N."/>
        </authorList>
    </citation>
    <scope>NUCLEOTIDE SEQUENCE [LARGE SCALE GENOMIC DNA]</scope>
    <source>
        <strain evidence="7 8">CPCC 202699</strain>
    </source>
</reference>
<dbReference type="STRING" id="589385.SAMN05421504_10410"/>
<keyword evidence="1" id="KW-0805">Transcription regulation</keyword>
<dbReference type="GO" id="GO:0006355">
    <property type="term" value="P:regulation of DNA-templated transcription"/>
    <property type="evidence" value="ECO:0007669"/>
    <property type="project" value="InterPro"/>
</dbReference>
<dbReference type="RefSeq" id="WP_176968700.1">
    <property type="nucleotide sequence ID" value="NZ_FNON01000004.1"/>
</dbReference>
<evidence type="ECO:0000256" key="1">
    <source>
        <dbReference type="ARBA" id="ARBA00023015"/>
    </source>
</evidence>
<dbReference type="PANTHER" id="PTHR43214">
    <property type="entry name" value="TWO-COMPONENT RESPONSE REGULATOR"/>
    <property type="match status" value="1"/>
</dbReference>
<evidence type="ECO:0000313" key="7">
    <source>
        <dbReference type="EMBL" id="SDX94818.1"/>
    </source>
</evidence>
<feature type="modified residue" description="4-aspartylphosphate" evidence="4">
    <location>
        <position position="52"/>
    </location>
</feature>
<dbReference type="PROSITE" id="PS50043">
    <property type="entry name" value="HTH_LUXR_2"/>
    <property type="match status" value="1"/>
</dbReference>
<dbReference type="PRINTS" id="PR00038">
    <property type="entry name" value="HTHLUXR"/>
</dbReference>
<keyword evidence="3" id="KW-0804">Transcription</keyword>
<dbReference type="Gene3D" id="3.40.50.2300">
    <property type="match status" value="1"/>
</dbReference>
<dbReference type="AlphaFoldDB" id="A0A1H3FWS8"/>
<dbReference type="Pfam" id="PF00072">
    <property type="entry name" value="Response_reg"/>
    <property type="match status" value="1"/>
</dbReference>
<dbReference type="SMART" id="SM00421">
    <property type="entry name" value="HTH_LUXR"/>
    <property type="match status" value="1"/>
</dbReference>
<feature type="domain" description="Response regulatory" evidence="6">
    <location>
        <begin position="2"/>
        <end position="124"/>
    </location>
</feature>
<dbReference type="GO" id="GO:0003677">
    <property type="term" value="F:DNA binding"/>
    <property type="evidence" value="ECO:0007669"/>
    <property type="project" value="UniProtKB-KW"/>
</dbReference>
<name>A0A1H3FWS8_9PSEU</name>
<gene>
    <name evidence="7" type="ORF">SAMN05421504_10410</name>
</gene>
<evidence type="ECO:0000256" key="3">
    <source>
        <dbReference type="ARBA" id="ARBA00023163"/>
    </source>
</evidence>
<dbReference type="PANTHER" id="PTHR43214:SF24">
    <property type="entry name" value="TRANSCRIPTIONAL REGULATORY PROTEIN NARL-RELATED"/>
    <property type="match status" value="1"/>
</dbReference>
<organism evidence="7 8">
    <name type="scientific">Amycolatopsis xylanica</name>
    <dbReference type="NCBI Taxonomy" id="589385"/>
    <lineage>
        <taxon>Bacteria</taxon>
        <taxon>Bacillati</taxon>
        <taxon>Actinomycetota</taxon>
        <taxon>Actinomycetes</taxon>
        <taxon>Pseudonocardiales</taxon>
        <taxon>Pseudonocardiaceae</taxon>
        <taxon>Amycolatopsis</taxon>
    </lineage>
</organism>
<sequence>MRIVIVENEGLLLDLLTDSLRGRGIDVVGRARTREEALPLVDETAPDLALLDIRLVDAKDTDGLAVAEEVRGRYPDVGLLMLSDYTEAAFAERLLSMEEVPRAIGYLGKERLGDLDELIEAFTRIIRGEVVIDAYIIGKLMSRRRVADPLELLTPHERRILGLMAEGRSNRGIAREMGTKISTVEGQVHNVTHKLGLPESRGSLYNLRVLAALTFLRSTGSTPGS</sequence>
<dbReference type="InterPro" id="IPR016032">
    <property type="entry name" value="Sig_transdc_resp-reg_C-effctor"/>
</dbReference>
<dbReference type="InterPro" id="IPR001789">
    <property type="entry name" value="Sig_transdc_resp-reg_receiver"/>
</dbReference>
<dbReference type="Pfam" id="PF00196">
    <property type="entry name" value="GerE"/>
    <property type="match status" value="1"/>
</dbReference>
<evidence type="ECO:0000313" key="8">
    <source>
        <dbReference type="Proteomes" id="UP000199515"/>
    </source>
</evidence>
<dbReference type="InterPro" id="IPR000792">
    <property type="entry name" value="Tscrpt_reg_LuxR_C"/>
</dbReference>
<keyword evidence="4" id="KW-0597">Phosphoprotein</keyword>
<dbReference type="EMBL" id="FNON01000004">
    <property type="protein sequence ID" value="SDX94818.1"/>
    <property type="molecule type" value="Genomic_DNA"/>
</dbReference>
<accession>A0A1H3FWS8</accession>
<evidence type="ECO:0000256" key="4">
    <source>
        <dbReference type="PROSITE-ProRule" id="PRU00169"/>
    </source>
</evidence>
<keyword evidence="2 7" id="KW-0238">DNA-binding</keyword>
<proteinExistence type="predicted"/>
<evidence type="ECO:0000256" key="2">
    <source>
        <dbReference type="ARBA" id="ARBA00023125"/>
    </source>
</evidence>
<dbReference type="SUPFAM" id="SSF52172">
    <property type="entry name" value="CheY-like"/>
    <property type="match status" value="1"/>
</dbReference>
<dbReference type="GO" id="GO:0000160">
    <property type="term" value="P:phosphorelay signal transduction system"/>
    <property type="evidence" value="ECO:0007669"/>
    <property type="project" value="InterPro"/>
</dbReference>
<dbReference type="PROSITE" id="PS50110">
    <property type="entry name" value="RESPONSE_REGULATORY"/>
    <property type="match status" value="1"/>
</dbReference>
<dbReference type="Proteomes" id="UP000199515">
    <property type="component" value="Unassembled WGS sequence"/>
</dbReference>